<dbReference type="AlphaFoldDB" id="A0A8A1M8P3"/>
<dbReference type="EMBL" id="CP069111">
    <property type="protein sequence ID" value="QSS61620.1"/>
    <property type="molecule type" value="Genomic_DNA"/>
</dbReference>
<dbReference type="Proteomes" id="UP000663671">
    <property type="component" value="Chromosome 5"/>
</dbReference>
<organism evidence="1 2">
    <name type="scientific">Ajellomyces capsulatus</name>
    <name type="common">Darling's disease fungus</name>
    <name type="synonym">Histoplasma capsulatum</name>
    <dbReference type="NCBI Taxonomy" id="5037"/>
    <lineage>
        <taxon>Eukaryota</taxon>
        <taxon>Fungi</taxon>
        <taxon>Dikarya</taxon>
        <taxon>Ascomycota</taxon>
        <taxon>Pezizomycotina</taxon>
        <taxon>Eurotiomycetes</taxon>
        <taxon>Eurotiomycetidae</taxon>
        <taxon>Onygenales</taxon>
        <taxon>Ajellomycetaceae</taxon>
        <taxon>Histoplasma</taxon>
    </lineage>
</organism>
<dbReference type="VEuPathDB" id="FungiDB:I7I51_03797"/>
<reference evidence="1" key="1">
    <citation type="submission" date="2021-01" db="EMBL/GenBank/DDBJ databases">
        <title>Chromosome-level genome assembly of a human fungal pathogen reveals clustering of transcriptionally co-regulated genes.</title>
        <authorList>
            <person name="Voorhies M."/>
            <person name="Cohen S."/>
            <person name="Shea T.P."/>
            <person name="Petrus S."/>
            <person name="Munoz J.F."/>
            <person name="Poplawski S."/>
            <person name="Goldman W.E."/>
            <person name="Michael T."/>
            <person name="Cuomo C.A."/>
            <person name="Sil A."/>
            <person name="Beyhan S."/>
        </authorList>
    </citation>
    <scope>NUCLEOTIDE SEQUENCE</scope>
    <source>
        <strain evidence="1">WU24</strain>
    </source>
</reference>
<accession>A0A8A1M8P3</accession>
<sequence>MGPIGILLVQVIMPKKTQQALDNNLPCKPQHIITSFIQAQTWARKGCSGKPRVKCQIPNEAVCREVHDHTASQPATGPLWIRNYEERGTLRSLGYPPGAITSLVGLTKNGPFTTFLRYTREKT</sequence>
<dbReference type="OrthoDB" id="10623482at2759"/>
<proteinExistence type="predicted"/>
<protein>
    <submittedName>
        <fullName evidence="1">Uncharacterized protein</fullName>
    </submittedName>
</protein>
<evidence type="ECO:0000313" key="2">
    <source>
        <dbReference type="Proteomes" id="UP000663671"/>
    </source>
</evidence>
<evidence type="ECO:0000313" key="1">
    <source>
        <dbReference type="EMBL" id="QSS61620.1"/>
    </source>
</evidence>
<gene>
    <name evidence="1" type="ORF">I7I51_03797</name>
</gene>
<name>A0A8A1M8P3_AJECA</name>